<reference evidence="2 3" key="1">
    <citation type="submission" date="2024-04" db="EMBL/GenBank/DDBJ databases">
        <title>genome sequences of Mucor flavus KT1a and Helicostylum pulchrum KT1b strains isolated from the surface of a dry-aged beef.</title>
        <authorList>
            <person name="Toyotome T."/>
            <person name="Hosono M."/>
            <person name="Torimaru M."/>
            <person name="Fukuda K."/>
            <person name="Mikami N."/>
        </authorList>
    </citation>
    <scope>NUCLEOTIDE SEQUENCE [LARGE SCALE GENOMIC DNA]</scope>
    <source>
        <strain evidence="2 3">KT1a</strain>
    </source>
</reference>
<feature type="transmembrane region" description="Helical" evidence="1">
    <location>
        <begin position="64"/>
        <end position="83"/>
    </location>
</feature>
<accession>A0ABP9YYG3</accession>
<proteinExistence type="predicted"/>
<organism evidence="2 3">
    <name type="scientific">Mucor flavus</name>
    <dbReference type="NCBI Taxonomy" id="439312"/>
    <lineage>
        <taxon>Eukaryota</taxon>
        <taxon>Fungi</taxon>
        <taxon>Fungi incertae sedis</taxon>
        <taxon>Mucoromycota</taxon>
        <taxon>Mucoromycotina</taxon>
        <taxon>Mucoromycetes</taxon>
        <taxon>Mucorales</taxon>
        <taxon>Mucorineae</taxon>
        <taxon>Mucoraceae</taxon>
        <taxon>Mucor</taxon>
    </lineage>
</organism>
<comment type="caution">
    <text evidence="2">The sequence shown here is derived from an EMBL/GenBank/DDBJ whole genome shotgun (WGS) entry which is preliminary data.</text>
</comment>
<sequence>MIPSVWAILIYQVLAFLGIDAVSQIVTYVAYKKQDLDTKLMYNQDPLDLLCNYNKFRKPFNQKLAIILTAIVALLIGFIPTVFTKLNQTGYIYSDPIQLPLQQSQLPWSNTSMPVINDFLRFLRNSTSADQTSQDILTTYLMNNLNQNVTKNPSGTWFDVDLQPKNDYFNDHQGTLYGFQTAGNATFLAFGFRPSDSSEPTSETLSSCILGSNTTVTRFDSFLGFMVGGLVAYDNICYPMYDRTAAIYRRNQTQNKISLLSANDYIYRPPQLSPGGSAMGSFGVSLYNHNSTHMNLGIKKMASITMYNYNKTVPLPTDCDPEGKTENATTSFKNLANNKILCQLMSVIPSQSNTTMRILQASRKYYDGANHATNAVYTTIKSDAYERYELGQAVLIDLNMFAAYTIKGQLADDKEYLLASEDVKLGGDVYAENSALEITLENNNIDYILDKLDDIVLDEQTINTLITLASARVRWSNGYFSDFVRYTADVTDAIETPNGWIISVVVILVIFLVPQALRLLLRHDNYYSQDLRGILISTLEDKNVGPFETENRGKARRVDLVLLSQGEGVIDASISVDGDIINTNNDFKRDKDIIN</sequence>
<evidence type="ECO:0000256" key="1">
    <source>
        <dbReference type="SAM" id="Phobius"/>
    </source>
</evidence>
<keyword evidence="1" id="KW-1133">Transmembrane helix</keyword>
<feature type="transmembrane region" description="Helical" evidence="1">
    <location>
        <begin position="6"/>
        <end position="31"/>
    </location>
</feature>
<gene>
    <name evidence="2" type="ORF">MFLAVUS_005340</name>
</gene>
<keyword evidence="1" id="KW-0472">Membrane</keyword>
<keyword evidence="1" id="KW-0812">Transmembrane</keyword>
<dbReference type="EMBL" id="BAABUK010000011">
    <property type="protein sequence ID" value="GAA5811893.1"/>
    <property type="molecule type" value="Genomic_DNA"/>
</dbReference>
<feature type="transmembrane region" description="Helical" evidence="1">
    <location>
        <begin position="500"/>
        <end position="521"/>
    </location>
</feature>
<evidence type="ECO:0000313" key="2">
    <source>
        <dbReference type="EMBL" id="GAA5811893.1"/>
    </source>
</evidence>
<protein>
    <submittedName>
        <fullName evidence="2">Uncharacterized protein</fullName>
    </submittedName>
</protein>
<name>A0ABP9YYG3_9FUNG</name>
<keyword evidence="3" id="KW-1185">Reference proteome</keyword>
<evidence type="ECO:0000313" key="3">
    <source>
        <dbReference type="Proteomes" id="UP001473302"/>
    </source>
</evidence>
<dbReference type="Proteomes" id="UP001473302">
    <property type="component" value="Unassembled WGS sequence"/>
</dbReference>